<reference evidence="2 3" key="1">
    <citation type="submission" date="2019-07" db="EMBL/GenBank/DDBJ databases">
        <title>complete genome sequencing of Ornithinimicrobium sp. H23M54.</title>
        <authorList>
            <person name="Bae J.-W."/>
            <person name="Lee S.-Y."/>
        </authorList>
    </citation>
    <scope>NUCLEOTIDE SEQUENCE [LARGE SCALE GENOMIC DNA]</scope>
    <source>
        <strain evidence="2 3">H23M54</strain>
    </source>
</reference>
<dbReference type="RefSeq" id="WP_143781843.1">
    <property type="nucleotide sequence ID" value="NZ_CP041616.1"/>
</dbReference>
<proteinExistence type="predicted"/>
<dbReference type="AlphaFoldDB" id="A0A516G6Q2"/>
<evidence type="ECO:0000313" key="2">
    <source>
        <dbReference type="EMBL" id="QDO87185.1"/>
    </source>
</evidence>
<feature type="domain" description="Beta-lactamase class A catalytic" evidence="1">
    <location>
        <begin position="20"/>
        <end position="239"/>
    </location>
</feature>
<dbReference type="GO" id="GO:0030655">
    <property type="term" value="P:beta-lactam antibiotic catabolic process"/>
    <property type="evidence" value="ECO:0007669"/>
    <property type="project" value="InterPro"/>
</dbReference>
<dbReference type="Proteomes" id="UP000315395">
    <property type="component" value="Chromosome"/>
</dbReference>
<dbReference type="GO" id="GO:0008800">
    <property type="term" value="F:beta-lactamase activity"/>
    <property type="evidence" value="ECO:0007669"/>
    <property type="project" value="InterPro"/>
</dbReference>
<dbReference type="OrthoDB" id="3673924at2"/>
<keyword evidence="3" id="KW-1185">Reference proteome</keyword>
<dbReference type="EMBL" id="CP041616">
    <property type="protein sequence ID" value="QDO87185.1"/>
    <property type="molecule type" value="Genomic_DNA"/>
</dbReference>
<dbReference type="Gene3D" id="3.40.710.10">
    <property type="entry name" value="DD-peptidase/beta-lactamase superfamily"/>
    <property type="match status" value="1"/>
</dbReference>
<dbReference type="InterPro" id="IPR045155">
    <property type="entry name" value="Beta-lactam_cat"/>
</dbReference>
<protein>
    <submittedName>
        <fullName evidence="2">Serine hydrolase</fullName>
    </submittedName>
</protein>
<keyword evidence="2" id="KW-0378">Hydrolase</keyword>
<dbReference type="KEGG" id="orz:FNH13_01645"/>
<dbReference type="InterPro" id="IPR012338">
    <property type="entry name" value="Beta-lactam/transpept-like"/>
</dbReference>
<sequence length="274" mass="29767">MPVAPAPPVIPDHGPVRWSISLRDTATCEVLHEHDPHQMLTTASVAKVFALVELAARASTGELDLREVVARPPSRRVADSGLWQHLMADRLTLSDIAVLVAATSDNWATNVLIDRLTLEAVQDQARDLAPGGSTLHDYVRNVRTGDHPATLSEGCADDWSRLLSDLAQGRCVDGQTSRQVRDWLALNTDLSMLASAFQLDPLAHTTPDLGLLLWNKTGTDTGVRADVGVVSTGARSFSYACLANWADDGSHEPRRTVQATMRAVGEWALRELRS</sequence>
<organism evidence="2 3">
    <name type="scientific">Ornithinimicrobium ciconiae</name>
    <dbReference type="NCBI Taxonomy" id="2594265"/>
    <lineage>
        <taxon>Bacteria</taxon>
        <taxon>Bacillati</taxon>
        <taxon>Actinomycetota</taxon>
        <taxon>Actinomycetes</taxon>
        <taxon>Micrococcales</taxon>
        <taxon>Ornithinimicrobiaceae</taxon>
        <taxon>Ornithinimicrobium</taxon>
    </lineage>
</organism>
<evidence type="ECO:0000259" key="1">
    <source>
        <dbReference type="Pfam" id="PF13354"/>
    </source>
</evidence>
<dbReference type="PANTHER" id="PTHR35333">
    <property type="entry name" value="BETA-LACTAMASE"/>
    <property type="match status" value="1"/>
</dbReference>
<accession>A0A516G6Q2</accession>
<name>A0A516G6Q2_9MICO</name>
<dbReference type="Pfam" id="PF13354">
    <property type="entry name" value="Beta-lactamase2"/>
    <property type="match status" value="1"/>
</dbReference>
<dbReference type="InterPro" id="IPR000871">
    <property type="entry name" value="Beta-lactam_class-A"/>
</dbReference>
<dbReference type="SUPFAM" id="SSF56601">
    <property type="entry name" value="beta-lactamase/transpeptidase-like"/>
    <property type="match status" value="1"/>
</dbReference>
<evidence type="ECO:0000313" key="3">
    <source>
        <dbReference type="Proteomes" id="UP000315395"/>
    </source>
</evidence>
<dbReference type="GO" id="GO:0046677">
    <property type="term" value="P:response to antibiotic"/>
    <property type="evidence" value="ECO:0007669"/>
    <property type="project" value="InterPro"/>
</dbReference>
<dbReference type="PANTHER" id="PTHR35333:SF3">
    <property type="entry name" value="BETA-LACTAMASE-TYPE TRANSPEPTIDASE FOLD CONTAINING PROTEIN"/>
    <property type="match status" value="1"/>
</dbReference>
<gene>
    <name evidence="2" type="ORF">FNH13_01645</name>
</gene>